<dbReference type="InterPro" id="IPR012093">
    <property type="entry name" value="Pirin"/>
</dbReference>
<dbReference type="Pfam" id="PF02678">
    <property type="entry name" value="Pirin"/>
    <property type="match status" value="1"/>
</dbReference>
<comment type="caution">
    <text evidence="5">The sequence shown here is derived from an EMBL/GenBank/DDBJ whole genome shotgun (WGS) entry which is preliminary data.</text>
</comment>
<dbReference type="InterPro" id="IPR008778">
    <property type="entry name" value="Pirin_C_dom"/>
</dbReference>
<dbReference type="PANTHER" id="PTHR13903:SF8">
    <property type="entry name" value="PIRIN"/>
    <property type="match status" value="1"/>
</dbReference>
<accession>A0ABV6CCI0</accession>
<dbReference type="PANTHER" id="PTHR13903">
    <property type="entry name" value="PIRIN-RELATED"/>
    <property type="match status" value="1"/>
</dbReference>
<gene>
    <name evidence="5" type="ORF">ACFFIT_07055</name>
</gene>
<evidence type="ECO:0000259" key="3">
    <source>
        <dbReference type="Pfam" id="PF02678"/>
    </source>
</evidence>
<dbReference type="SUPFAM" id="SSF51182">
    <property type="entry name" value="RmlC-like cupins"/>
    <property type="match status" value="1"/>
</dbReference>
<dbReference type="RefSeq" id="WP_385876954.1">
    <property type="nucleotide sequence ID" value="NZ_JBHLXE010000077.1"/>
</dbReference>
<reference evidence="5 6" key="1">
    <citation type="submission" date="2024-09" db="EMBL/GenBank/DDBJ databases">
        <authorList>
            <person name="Sun Q."/>
            <person name="Mori K."/>
        </authorList>
    </citation>
    <scope>NUCLEOTIDE SEQUENCE [LARGE SCALE GENOMIC DNA]</scope>
    <source>
        <strain evidence="5 6">CCM 8545</strain>
    </source>
</reference>
<name>A0ABV6CCI0_9GAMM</name>
<dbReference type="EMBL" id="JBHLXE010000077">
    <property type="protein sequence ID" value="MFC0179845.1"/>
    <property type="molecule type" value="Genomic_DNA"/>
</dbReference>
<dbReference type="InterPro" id="IPR003829">
    <property type="entry name" value="Pirin_N_dom"/>
</dbReference>
<feature type="domain" description="Pirin C-terminal" evidence="4">
    <location>
        <begin position="208"/>
        <end position="311"/>
    </location>
</feature>
<protein>
    <submittedName>
        <fullName evidence="5">Pirin family protein</fullName>
    </submittedName>
</protein>
<evidence type="ECO:0000259" key="4">
    <source>
        <dbReference type="Pfam" id="PF05726"/>
    </source>
</evidence>
<dbReference type="Proteomes" id="UP001589758">
    <property type="component" value="Unassembled WGS sequence"/>
</dbReference>
<dbReference type="Gene3D" id="2.60.120.10">
    <property type="entry name" value="Jelly Rolls"/>
    <property type="match status" value="2"/>
</dbReference>
<evidence type="ECO:0000313" key="6">
    <source>
        <dbReference type="Proteomes" id="UP001589758"/>
    </source>
</evidence>
<feature type="domain" description="Pirin N-terminal" evidence="3">
    <location>
        <begin position="62"/>
        <end position="143"/>
    </location>
</feature>
<sequence length="340" mass="38280">MTSKYHPAIKALTPLDFPWPVDDPFLFCAYHQDIYPRANEEFGPDADLSGRNLGSDFIKKDGYRMYHGETVPGFPAHPHCGFETLTIVEEGFVDHTDSLGATARYGKGDFQWLTTGSGILHSEMFPLLNKTELNPLELFQIWLNLPARSKESPAAFNMYWAEKFTHFDIVNSSHLKVFTGQLGHYRASITPPQASYASSEKADLTVAVLTLAKGEQFNLPKAHNLHALRSLYFYMGNSVKIGDVVIDKPMKISLDSSFDQLPIIAIDGEVKLLLLQGVPLYEPIVQHGPFVALTKDRLYEKINEYRRTEFGGWTLPTSAPVHGEITKRFAKRGEETEWPS</sequence>
<dbReference type="InterPro" id="IPR014710">
    <property type="entry name" value="RmlC-like_jellyroll"/>
</dbReference>
<dbReference type="InterPro" id="IPR011051">
    <property type="entry name" value="RmlC_Cupin_sf"/>
</dbReference>
<evidence type="ECO:0000256" key="2">
    <source>
        <dbReference type="RuleBase" id="RU003457"/>
    </source>
</evidence>
<dbReference type="Pfam" id="PF05726">
    <property type="entry name" value="Pirin_C"/>
    <property type="match status" value="1"/>
</dbReference>
<keyword evidence="6" id="KW-1185">Reference proteome</keyword>
<evidence type="ECO:0000256" key="1">
    <source>
        <dbReference type="ARBA" id="ARBA00008416"/>
    </source>
</evidence>
<organism evidence="5 6">
    <name type="scientific">Thorsellia kenyensis</name>
    <dbReference type="NCBI Taxonomy" id="1549888"/>
    <lineage>
        <taxon>Bacteria</taxon>
        <taxon>Pseudomonadati</taxon>
        <taxon>Pseudomonadota</taxon>
        <taxon>Gammaproteobacteria</taxon>
        <taxon>Enterobacterales</taxon>
        <taxon>Thorselliaceae</taxon>
        <taxon>Thorsellia</taxon>
    </lineage>
</organism>
<evidence type="ECO:0000313" key="5">
    <source>
        <dbReference type="EMBL" id="MFC0179845.1"/>
    </source>
</evidence>
<comment type="similarity">
    <text evidence="1 2">Belongs to the pirin family.</text>
</comment>
<proteinExistence type="inferred from homology"/>